<sequence length="725" mass="78252">MIGTFARGAGRPRQDWTTQVMNEAAKRCPDRRRMEQAMADRSPGSEQRWHHLFDLPNGFETGRPAFGRGVSAAPQALPARQPWRVPRATAWLCGDLGFLQKRRRDAPGGGQPPPAPSGRVADAARPAPSLQLGLSGPGGRCARRVTEQRCRRSAHVAGEYSEAVLFHAGSLSPKQLAFITNGFARALVPDRDVFRRLADRAIEKASDFEPRDVALLLNGYARLQFRDLVLFEHFSKEICSRPADGYGEQQLSLVANAYARLDISDRKLFQRLGGWIAARSPELTPQGLATVMNAYAKIQIRDTKLFEALATSVRRLLPELSPQHLANVLNAYAKLQIQDTEVLEVVVSQVPRTIQGFGPIEVAATLHAITALEIGQPALTQALTALASAVQERAEEFRARQFAGVLHAFSTLNTTYGRMLADLAPHVVQCLSDADDQSLSVMFCAYARAGQPVEHVIAPLLERLEPLVATVEPQGLVQLFYACGRLGLHREKLVRRLAQLLQRDVTALSPQHVANCAYAVARLGLETEECAALLGSLQVQLARGSLSFEPQHCVNILHALAAVHGVGSPTQDVAVPLAGTVVPAIVKQALALDWRGPKHAQLLASATVSCARLREASAQLFSLAARTVQLAGTGAPISRQGLADLLGAFTATRFFDLDLFAWVLSRFSLDRPGAVQIPAILGVVGALDHASHSFVDSEDDLAALGRLPVAGADGAVPAAPRVECS</sequence>
<dbReference type="PANTHER" id="PTHR21228:SF40">
    <property type="entry name" value="LD45607P"/>
    <property type="match status" value="1"/>
</dbReference>
<feature type="domain" description="RNA-editing substrate-binding complex 8 protein HEAT repeats" evidence="2">
    <location>
        <begin position="283"/>
        <end position="533"/>
    </location>
</feature>
<proteinExistence type="predicted"/>
<feature type="region of interest" description="Disordered" evidence="1">
    <location>
        <begin position="102"/>
        <end position="140"/>
    </location>
</feature>
<evidence type="ECO:0000256" key="1">
    <source>
        <dbReference type="SAM" id="MobiDB-lite"/>
    </source>
</evidence>
<dbReference type="Pfam" id="PF26172">
    <property type="entry name" value="RESC8"/>
    <property type="match status" value="1"/>
</dbReference>
<accession>A0ABN9TVC4</accession>
<dbReference type="EMBL" id="CAUYUJ010015094">
    <property type="protein sequence ID" value="CAK0849811.1"/>
    <property type="molecule type" value="Genomic_DNA"/>
</dbReference>
<keyword evidence="4" id="KW-1185">Reference proteome</keyword>
<evidence type="ECO:0000259" key="2">
    <source>
        <dbReference type="Pfam" id="PF26172"/>
    </source>
</evidence>
<gene>
    <name evidence="3" type="ORF">PCOR1329_LOCUS42407</name>
</gene>
<reference evidence="3" key="1">
    <citation type="submission" date="2023-10" db="EMBL/GenBank/DDBJ databases">
        <authorList>
            <person name="Chen Y."/>
            <person name="Shah S."/>
            <person name="Dougan E. K."/>
            <person name="Thang M."/>
            <person name="Chan C."/>
        </authorList>
    </citation>
    <scope>NUCLEOTIDE SEQUENCE [LARGE SCALE GENOMIC DNA]</scope>
</reference>
<dbReference type="InterPro" id="IPR050870">
    <property type="entry name" value="FAST_kinase"/>
</dbReference>
<dbReference type="InterPro" id="IPR016024">
    <property type="entry name" value="ARM-type_fold"/>
</dbReference>
<protein>
    <recommendedName>
        <fullName evidence="2">RNA-editing substrate-binding complex 8 protein HEAT repeats domain-containing protein</fullName>
    </recommendedName>
</protein>
<evidence type="ECO:0000313" key="3">
    <source>
        <dbReference type="EMBL" id="CAK0849811.1"/>
    </source>
</evidence>
<dbReference type="InterPro" id="IPR058977">
    <property type="entry name" value="RESC8_HEAT"/>
</dbReference>
<dbReference type="PANTHER" id="PTHR21228">
    <property type="entry name" value="FAST LEU-RICH DOMAIN-CONTAINING"/>
    <property type="match status" value="1"/>
</dbReference>
<dbReference type="Proteomes" id="UP001189429">
    <property type="component" value="Unassembled WGS sequence"/>
</dbReference>
<name>A0ABN9TVC4_9DINO</name>
<comment type="caution">
    <text evidence="3">The sequence shown here is derived from an EMBL/GenBank/DDBJ whole genome shotgun (WGS) entry which is preliminary data.</text>
</comment>
<dbReference type="SUPFAM" id="SSF48371">
    <property type="entry name" value="ARM repeat"/>
    <property type="match status" value="1"/>
</dbReference>
<organism evidence="3 4">
    <name type="scientific">Prorocentrum cordatum</name>
    <dbReference type="NCBI Taxonomy" id="2364126"/>
    <lineage>
        <taxon>Eukaryota</taxon>
        <taxon>Sar</taxon>
        <taxon>Alveolata</taxon>
        <taxon>Dinophyceae</taxon>
        <taxon>Prorocentrales</taxon>
        <taxon>Prorocentraceae</taxon>
        <taxon>Prorocentrum</taxon>
    </lineage>
</organism>
<evidence type="ECO:0000313" key="4">
    <source>
        <dbReference type="Proteomes" id="UP001189429"/>
    </source>
</evidence>